<dbReference type="EMBL" id="JAAAJA010000279">
    <property type="protein sequence ID" value="KAG0256913.1"/>
    <property type="molecule type" value="Genomic_DNA"/>
</dbReference>
<dbReference type="InterPro" id="IPR011598">
    <property type="entry name" value="bHLH_dom"/>
</dbReference>
<feature type="compositionally biased region" description="Low complexity" evidence="1">
    <location>
        <begin position="192"/>
        <end position="203"/>
    </location>
</feature>
<feature type="region of interest" description="Disordered" evidence="1">
    <location>
        <begin position="1"/>
        <end position="100"/>
    </location>
</feature>
<dbReference type="GO" id="GO:0046983">
    <property type="term" value="F:protein dimerization activity"/>
    <property type="evidence" value="ECO:0007669"/>
    <property type="project" value="InterPro"/>
</dbReference>
<dbReference type="InterPro" id="IPR036638">
    <property type="entry name" value="HLH_DNA-bd_sf"/>
</dbReference>
<feature type="compositionally biased region" description="Low complexity" evidence="1">
    <location>
        <begin position="269"/>
        <end position="307"/>
    </location>
</feature>
<evidence type="ECO:0000259" key="2">
    <source>
        <dbReference type="PROSITE" id="PS50888"/>
    </source>
</evidence>
<feature type="compositionally biased region" description="Polar residues" evidence="1">
    <location>
        <begin position="62"/>
        <end position="73"/>
    </location>
</feature>
<feature type="compositionally biased region" description="Polar residues" evidence="1">
    <location>
        <begin position="90"/>
        <end position="100"/>
    </location>
</feature>
<dbReference type="OrthoDB" id="5778525at2759"/>
<keyword evidence="4" id="KW-1185">Reference proteome</keyword>
<feature type="compositionally biased region" description="Polar residues" evidence="1">
    <location>
        <begin position="344"/>
        <end position="363"/>
    </location>
</feature>
<feature type="compositionally biased region" description="Low complexity" evidence="1">
    <location>
        <begin position="331"/>
        <end position="343"/>
    </location>
</feature>
<feature type="compositionally biased region" description="Low complexity" evidence="1">
    <location>
        <begin position="150"/>
        <end position="167"/>
    </location>
</feature>
<sequence>MNPTQSSIPQDLSQQQQQTPQRTDQLMQQQQQHHHHHHHRHHQQHNHPSDSAQDESMHLDFRNTSQSSNTSMRGGQFAQGFTLPSYDGSGPTSSAMDSSTYGASSLLTSTMTGNQAFGTSGTTGLESLESLASLSVMSPTLPMPSSMTASTGRRNSTGASGGSSSYFSPSFQPVQSLPVIYQNQATTSFGQSSNGLGNNNSNNGGTGGSSASFLPSQNQGQSQDMFSSFQGSKAQQYQHHRQQVPSFPLSSSLSSSLPAHSDFHHYSLQQQTHNRHYLQQQQQQQQPSHLHSQDLSQSHSSSQSSSSIPSFPREARGRSRSASITGVSIASTSTDTTTPTTMSFGNTNARDNTAASPQSTNPVLNKIKVPDRPRAIPPRPPQASAPRKYHGRQVRKAPIPSIDHHQVSGLSGLAPPARRLAHIMSEQKRREKINAGFEELKTVIPE</sequence>
<dbReference type="Proteomes" id="UP000726737">
    <property type="component" value="Unassembled WGS sequence"/>
</dbReference>
<accession>A0A9P6Q279</accession>
<feature type="compositionally biased region" description="Polar residues" evidence="1">
    <location>
        <begin position="320"/>
        <end position="330"/>
    </location>
</feature>
<dbReference type="Pfam" id="PF00010">
    <property type="entry name" value="HLH"/>
    <property type="match status" value="1"/>
</dbReference>
<feature type="compositionally biased region" description="Basic residues" evidence="1">
    <location>
        <begin position="32"/>
        <end position="45"/>
    </location>
</feature>
<proteinExistence type="predicted"/>
<evidence type="ECO:0000256" key="1">
    <source>
        <dbReference type="SAM" id="MobiDB-lite"/>
    </source>
</evidence>
<feature type="compositionally biased region" description="Low complexity" evidence="1">
    <location>
        <begin position="10"/>
        <end position="31"/>
    </location>
</feature>
<reference evidence="3" key="1">
    <citation type="journal article" date="2020" name="Fungal Divers.">
        <title>Resolving the Mortierellaceae phylogeny through synthesis of multi-gene phylogenetics and phylogenomics.</title>
        <authorList>
            <person name="Vandepol N."/>
            <person name="Liber J."/>
            <person name="Desiro A."/>
            <person name="Na H."/>
            <person name="Kennedy M."/>
            <person name="Barry K."/>
            <person name="Grigoriev I.V."/>
            <person name="Miller A.N."/>
            <person name="O'Donnell K."/>
            <person name="Stajich J.E."/>
            <person name="Bonito G."/>
        </authorList>
    </citation>
    <scope>NUCLEOTIDE SEQUENCE</scope>
    <source>
        <strain evidence="3">KOD948</strain>
    </source>
</reference>
<dbReference type="SUPFAM" id="SSF47459">
    <property type="entry name" value="HLH, helix-loop-helix DNA-binding domain"/>
    <property type="match status" value="1"/>
</dbReference>
<gene>
    <name evidence="3" type="ORF">BG011_004244</name>
</gene>
<protein>
    <recommendedName>
        <fullName evidence="2">BHLH domain-containing protein</fullName>
    </recommendedName>
</protein>
<feature type="compositionally biased region" description="Low complexity" evidence="1">
    <location>
        <begin position="245"/>
        <end position="258"/>
    </location>
</feature>
<feature type="region of interest" description="Disordered" evidence="1">
    <location>
        <begin position="142"/>
        <end position="167"/>
    </location>
</feature>
<evidence type="ECO:0000313" key="3">
    <source>
        <dbReference type="EMBL" id="KAG0256913.1"/>
    </source>
</evidence>
<organism evidence="3 4">
    <name type="scientific">Mortierella polycephala</name>
    <dbReference type="NCBI Taxonomy" id="41804"/>
    <lineage>
        <taxon>Eukaryota</taxon>
        <taxon>Fungi</taxon>
        <taxon>Fungi incertae sedis</taxon>
        <taxon>Mucoromycota</taxon>
        <taxon>Mortierellomycotina</taxon>
        <taxon>Mortierellomycetes</taxon>
        <taxon>Mortierellales</taxon>
        <taxon>Mortierellaceae</taxon>
        <taxon>Mortierella</taxon>
    </lineage>
</organism>
<dbReference type="AlphaFoldDB" id="A0A9P6Q279"/>
<dbReference type="Gene3D" id="4.10.280.10">
    <property type="entry name" value="Helix-loop-helix DNA-binding domain"/>
    <property type="match status" value="1"/>
</dbReference>
<feature type="compositionally biased region" description="Polar residues" evidence="1">
    <location>
        <begin position="213"/>
        <end position="237"/>
    </location>
</feature>
<feature type="region of interest" description="Disordered" evidence="1">
    <location>
        <begin position="190"/>
        <end position="415"/>
    </location>
</feature>
<dbReference type="PROSITE" id="PS50888">
    <property type="entry name" value="BHLH"/>
    <property type="match status" value="1"/>
</dbReference>
<name>A0A9P6Q279_9FUNG</name>
<feature type="domain" description="BHLH" evidence="2">
    <location>
        <begin position="417"/>
        <end position="446"/>
    </location>
</feature>
<comment type="caution">
    <text evidence="3">The sequence shown here is derived from an EMBL/GenBank/DDBJ whole genome shotgun (WGS) entry which is preliminary data.</text>
</comment>
<evidence type="ECO:0000313" key="4">
    <source>
        <dbReference type="Proteomes" id="UP000726737"/>
    </source>
</evidence>